<feature type="non-terminal residue" evidence="4">
    <location>
        <position position="117"/>
    </location>
</feature>
<accession>A0A8J5M2E8</accession>
<keyword evidence="1" id="KW-0645">Protease</keyword>
<dbReference type="InterPro" id="IPR003653">
    <property type="entry name" value="Peptidase_C48_C"/>
</dbReference>
<dbReference type="EMBL" id="JAENGY010000539">
    <property type="protein sequence ID" value="KAG6960785.1"/>
    <property type="molecule type" value="Genomic_DNA"/>
</dbReference>
<dbReference type="Proteomes" id="UP000709295">
    <property type="component" value="Unassembled WGS sequence"/>
</dbReference>
<protein>
    <recommendedName>
        <fullName evidence="3">Ubiquitin-like protease family profile domain-containing protein</fullName>
    </recommendedName>
</protein>
<keyword evidence="5" id="KW-1185">Reference proteome</keyword>
<feature type="domain" description="Ubiquitin-like protease family profile" evidence="3">
    <location>
        <begin position="16"/>
        <end position="100"/>
    </location>
</feature>
<gene>
    <name evidence="4" type="ORF">JG688_00009422</name>
</gene>
<dbReference type="Pfam" id="PF02902">
    <property type="entry name" value="Peptidase_C48"/>
    <property type="match status" value="1"/>
</dbReference>
<dbReference type="AlphaFoldDB" id="A0A8J5M2E8"/>
<proteinExistence type="predicted"/>
<evidence type="ECO:0000313" key="4">
    <source>
        <dbReference type="EMBL" id="KAG6960785.1"/>
    </source>
</evidence>
<name>A0A8J5M2E8_9STRA</name>
<evidence type="ECO:0000256" key="1">
    <source>
        <dbReference type="ARBA" id="ARBA00022670"/>
    </source>
</evidence>
<organism evidence="4 5">
    <name type="scientific">Phytophthora aleatoria</name>
    <dbReference type="NCBI Taxonomy" id="2496075"/>
    <lineage>
        <taxon>Eukaryota</taxon>
        <taxon>Sar</taxon>
        <taxon>Stramenopiles</taxon>
        <taxon>Oomycota</taxon>
        <taxon>Peronosporomycetes</taxon>
        <taxon>Peronosporales</taxon>
        <taxon>Peronosporaceae</taxon>
        <taxon>Phytophthora</taxon>
    </lineage>
</organism>
<comment type="caution">
    <text evidence="4">The sequence shown here is derived from an EMBL/GenBank/DDBJ whole genome shotgun (WGS) entry which is preliminary data.</text>
</comment>
<dbReference type="GO" id="GO:0008234">
    <property type="term" value="F:cysteine-type peptidase activity"/>
    <property type="evidence" value="ECO:0007669"/>
    <property type="project" value="InterPro"/>
</dbReference>
<evidence type="ECO:0000256" key="2">
    <source>
        <dbReference type="ARBA" id="ARBA00022801"/>
    </source>
</evidence>
<evidence type="ECO:0000259" key="3">
    <source>
        <dbReference type="Pfam" id="PF02902"/>
    </source>
</evidence>
<keyword evidence="2" id="KW-0378">Hydrolase</keyword>
<evidence type="ECO:0000313" key="5">
    <source>
        <dbReference type="Proteomes" id="UP000709295"/>
    </source>
</evidence>
<sequence>DSYKGVGVTNPSFYNLINLAGAHWAAYHINRVTHVCCTFDPMQGSATLMTKALREVVERLLHLDLGLSYEAVTWCKQRDGSSCGVLSLFVLEILLSNQKWVDKLYNLIPNMRLRYNV</sequence>
<dbReference type="GO" id="GO:0006508">
    <property type="term" value="P:proteolysis"/>
    <property type="evidence" value="ECO:0007669"/>
    <property type="project" value="UniProtKB-KW"/>
</dbReference>
<reference evidence="4" key="1">
    <citation type="submission" date="2021-01" db="EMBL/GenBank/DDBJ databases">
        <title>Phytophthora aleatoria, a newly-described species from Pinus radiata is distinct from Phytophthora cactorum isolates based on comparative genomics.</title>
        <authorList>
            <person name="Mcdougal R."/>
            <person name="Panda P."/>
            <person name="Williams N."/>
            <person name="Studholme D.J."/>
        </authorList>
    </citation>
    <scope>NUCLEOTIDE SEQUENCE</scope>
    <source>
        <strain evidence="4">NZFS 4037</strain>
    </source>
</reference>